<dbReference type="RefSeq" id="WP_114746538.1">
    <property type="nucleotide sequence ID" value="NZ_QQAY01000012.1"/>
</dbReference>
<evidence type="ECO:0000313" key="2">
    <source>
        <dbReference type="Proteomes" id="UP000255326"/>
    </source>
</evidence>
<accession>A0A370G8P9</accession>
<dbReference type="Proteomes" id="UP000255326">
    <property type="component" value="Unassembled WGS sequence"/>
</dbReference>
<protein>
    <submittedName>
        <fullName evidence="1">Uncharacterized protein</fullName>
    </submittedName>
</protein>
<sequence length="114" mass="13184">MNELEMKIEPSFLDQDNVIVFSFDFMSFSNKIGEGVVYTYSEHNHPHPLTYNSRECFDLMPVLKNQNGNIAVIHDLTILEEYKEYSMKKMLHFLKIIGISKVYFANSISNIAVG</sequence>
<proteinExistence type="predicted"/>
<dbReference type="OrthoDB" id="2904385at2"/>
<dbReference type="EMBL" id="QQAY01000012">
    <property type="protein sequence ID" value="RDI40151.1"/>
    <property type="molecule type" value="Genomic_DNA"/>
</dbReference>
<gene>
    <name evidence="1" type="ORF">DFR59_11267</name>
</gene>
<reference evidence="1 2" key="1">
    <citation type="submission" date="2018-07" db="EMBL/GenBank/DDBJ databases">
        <title>Genomic Encyclopedia of Type Strains, Phase IV (KMG-IV): sequencing the most valuable type-strain genomes for metagenomic binning, comparative biology and taxonomic classification.</title>
        <authorList>
            <person name="Goeker M."/>
        </authorList>
    </citation>
    <scope>NUCLEOTIDE SEQUENCE [LARGE SCALE GENOMIC DNA]</scope>
    <source>
        <strain evidence="1 2">DSM 25281</strain>
    </source>
</reference>
<comment type="caution">
    <text evidence="1">The sequence shown here is derived from an EMBL/GenBank/DDBJ whole genome shotgun (WGS) entry which is preliminary data.</text>
</comment>
<organism evidence="1 2">
    <name type="scientific">Falsibacillus pallidus</name>
    <dbReference type="NCBI Taxonomy" id="493781"/>
    <lineage>
        <taxon>Bacteria</taxon>
        <taxon>Bacillati</taxon>
        <taxon>Bacillota</taxon>
        <taxon>Bacilli</taxon>
        <taxon>Bacillales</taxon>
        <taxon>Bacillaceae</taxon>
        <taxon>Falsibacillus</taxon>
    </lineage>
</organism>
<dbReference type="AlphaFoldDB" id="A0A370G8P9"/>
<name>A0A370G8P9_9BACI</name>
<evidence type="ECO:0000313" key="1">
    <source>
        <dbReference type="EMBL" id="RDI40151.1"/>
    </source>
</evidence>
<keyword evidence="2" id="KW-1185">Reference proteome</keyword>